<protein>
    <submittedName>
        <fullName evidence="1">Uncharacterized protein</fullName>
    </submittedName>
</protein>
<proteinExistence type="predicted"/>
<accession>A0A078ABG5</accession>
<evidence type="ECO:0000313" key="2">
    <source>
        <dbReference type="Proteomes" id="UP000039865"/>
    </source>
</evidence>
<name>A0A078ABG5_STYLE</name>
<dbReference type="Proteomes" id="UP000039865">
    <property type="component" value="Unassembled WGS sequence"/>
</dbReference>
<reference evidence="1 2" key="1">
    <citation type="submission" date="2014-06" db="EMBL/GenBank/DDBJ databases">
        <authorList>
            <person name="Swart Estienne"/>
        </authorList>
    </citation>
    <scope>NUCLEOTIDE SEQUENCE [LARGE SCALE GENOMIC DNA]</scope>
    <source>
        <strain evidence="1 2">130c</strain>
    </source>
</reference>
<dbReference type="AlphaFoldDB" id="A0A078ABG5"/>
<gene>
    <name evidence="1" type="primary">Contig9116.g9755</name>
    <name evidence="1" type="ORF">STYLEM_7099</name>
</gene>
<sequence length="328" mass="38039">MNTTLTGLSQTSFLKINGHPSNKKSLLFAADEYQIMKKKIKKTASLVALHQKDTLNVDPDELSNRKVFHVLEKFKQIEVDNKRFLSKINKIIDNTDASKDIVKKFTQLEKFKRAASQRQFHCRQTKLQEIDQENKRLKERLRAQKSQYVLNSTRGMNESTMMYKLPAISQRDMTPRIMLLSRDKDYESGKFIEKQASKLLIENRQVIFKKTVEIPIVRVSQKCVKQDYAHFIIEVSSSNVSKVIFVAAFDILSQLNFLMQLKDDNFKIYLSILGSIDAFVDQLFIKNDQLKLKKIKRNKGQTNSIQTAINTIQESQASLENSFQSKFN</sequence>
<keyword evidence="2" id="KW-1185">Reference proteome</keyword>
<evidence type="ECO:0000313" key="1">
    <source>
        <dbReference type="EMBL" id="CDW78128.1"/>
    </source>
</evidence>
<dbReference type="EMBL" id="CCKQ01006794">
    <property type="protein sequence ID" value="CDW78128.1"/>
    <property type="molecule type" value="Genomic_DNA"/>
</dbReference>
<organism evidence="1 2">
    <name type="scientific">Stylonychia lemnae</name>
    <name type="common">Ciliate</name>
    <dbReference type="NCBI Taxonomy" id="5949"/>
    <lineage>
        <taxon>Eukaryota</taxon>
        <taxon>Sar</taxon>
        <taxon>Alveolata</taxon>
        <taxon>Ciliophora</taxon>
        <taxon>Intramacronucleata</taxon>
        <taxon>Spirotrichea</taxon>
        <taxon>Stichotrichia</taxon>
        <taxon>Sporadotrichida</taxon>
        <taxon>Oxytrichidae</taxon>
        <taxon>Stylonychinae</taxon>
        <taxon>Stylonychia</taxon>
    </lineage>
</organism>
<dbReference type="InParanoid" id="A0A078ABG5"/>